<feature type="transmembrane region" description="Helical" evidence="1">
    <location>
        <begin position="186"/>
        <end position="209"/>
    </location>
</feature>
<dbReference type="Proteomes" id="UP000095283">
    <property type="component" value="Unplaced"/>
</dbReference>
<keyword evidence="1" id="KW-0472">Membrane</keyword>
<evidence type="ECO:0000313" key="3">
    <source>
        <dbReference type="WBParaSite" id="Hba_12502"/>
    </source>
</evidence>
<sequence>MAKVPWKGLGWWSATSYLFFPALLFYAFGFSTFSSFKSSFESHPPEMAGTDKNYLRDKLGKMVLWMEICILGITITSASMLVERTAAAIWVQTYERKDIRLGLAFVSVTIRAMMSSANSNPPGQCANLQQFNEEEQGTPHDLRFNYSRTILSSISIIEYLLIHEDPNELLTFCLSYSSSDSVGENLYNLFSILLATNIFIFTAFGLLYWHCWKSTKGWVFILKWESLLSLIKKTNFLKFITALVNCLYY</sequence>
<organism evidence="2 3">
    <name type="scientific">Heterorhabditis bacteriophora</name>
    <name type="common">Entomopathogenic nematode worm</name>
    <dbReference type="NCBI Taxonomy" id="37862"/>
    <lineage>
        <taxon>Eukaryota</taxon>
        <taxon>Metazoa</taxon>
        <taxon>Ecdysozoa</taxon>
        <taxon>Nematoda</taxon>
        <taxon>Chromadorea</taxon>
        <taxon>Rhabditida</taxon>
        <taxon>Rhabditina</taxon>
        <taxon>Rhabditomorpha</taxon>
        <taxon>Strongyloidea</taxon>
        <taxon>Heterorhabditidae</taxon>
        <taxon>Heterorhabditis</taxon>
    </lineage>
</organism>
<accession>A0A1I7X4N2</accession>
<protein>
    <submittedName>
        <fullName evidence="3">Uncharacterized protein</fullName>
    </submittedName>
</protein>
<evidence type="ECO:0000313" key="2">
    <source>
        <dbReference type="Proteomes" id="UP000095283"/>
    </source>
</evidence>
<name>A0A1I7X4N2_HETBA</name>
<dbReference type="WBParaSite" id="Hba_12502">
    <property type="protein sequence ID" value="Hba_12502"/>
    <property type="gene ID" value="Hba_12502"/>
</dbReference>
<feature type="transmembrane region" description="Helical" evidence="1">
    <location>
        <begin position="62"/>
        <end position="82"/>
    </location>
</feature>
<keyword evidence="1" id="KW-1133">Transmembrane helix</keyword>
<dbReference type="AlphaFoldDB" id="A0A1I7X4N2"/>
<feature type="transmembrane region" description="Helical" evidence="1">
    <location>
        <begin position="12"/>
        <end position="33"/>
    </location>
</feature>
<reference evidence="3" key="1">
    <citation type="submission" date="2016-11" db="UniProtKB">
        <authorList>
            <consortium name="WormBaseParasite"/>
        </authorList>
    </citation>
    <scope>IDENTIFICATION</scope>
</reference>
<keyword evidence="1" id="KW-0812">Transmembrane</keyword>
<evidence type="ECO:0000256" key="1">
    <source>
        <dbReference type="SAM" id="Phobius"/>
    </source>
</evidence>
<proteinExistence type="predicted"/>
<keyword evidence="2" id="KW-1185">Reference proteome</keyword>